<evidence type="ECO:0000313" key="7">
    <source>
        <dbReference type="Proteomes" id="UP000322244"/>
    </source>
</evidence>
<dbReference type="PANTHER" id="PTHR30136:SF24">
    <property type="entry name" value="HTH-TYPE TRANSCRIPTIONAL REPRESSOR ALLR"/>
    <property type="match status" value="1"/>
</dbReference>
<dbReference type="SUPFAM" id="SSF55781">
    <property type="entry name" value="GAF domain-like"/>
    <property type="match status" value="1"/>
</dbReference>
<dbReference type="Proteomes" id="UP000322244">
    <property type="component" value="Unassembled WGS sequence"/>
</dbReference>
<dbReference type="InterPro" id="IPR005471">
    <property type="entry name" value="Tscrpt_reg_IclR_N"/>
</dbReference>
<evidence type="ECO:0000256" key="1">
    <source>
        <dbReference type="ARBA" id="ARBA00023015"/>
    </source>
</evidence>
<keyword evidence="7" id="KW-1185">Reference proteome</keyword>
<dbReference type="GO" id="GO:0003700">
    <property type="term" value="F:DNA-binding transcription factor activity"/>
    <property type="evidence" value="ECO:0007669"/>
    <property type="project" value="TreeGrafter"/>
</dbReference>
<dbReference type="GO" id="GO:0003677">
    <property type="term" value="F:DNA binding"/>
    <property type="evidence" value="ECO:0007669"/>
    <property type="project" value="UniProtKB-KW"/>
</dbReference>
<dbReference type="OrthoDB" id="60629at2"/>
<proteinExistence type="predicted"/>
<feature type="domain" description="HTH iclR-type" evidence="4">
    <location>
        <begin position="7"/>
        <end position="66"/>
    </location>
</feature>
<dbReference type="InterPro" id="IPR036388">
    <property type="entry name" value="WH-like_DNA-bd_sf"/>
</dbReference>
<evidence type="ECO:0000259" key="5">
    <source>
        <dbReference type="PROSITE" id="PS51078"/>
    </source>
</evidence>
<dbReference type="PROSITE" id="PS51078">
    <property type="entry name" value="ICLR_ED"/>
    <property type="match status" value="1"/>
</dbReference>
<keyword evidence="3" id="KW-0804">Transcription</keyword>
<dbReference type="InterPro" id="IPR029016">
    <property type="entry name" value="GAF-like_dom_sf"/>
</dbReference>
<gene>
    <name evidence="6" type="ORF">FOY51_26855</name>
</gene>
<evidence type="ECO:0000256" key="3">
    <source>
        <dbReference type="ARBA" id="ARBA00023163"/>
    </source>
</evidence>
<evidence type="ECO:0000256" key="2">
    <source>
        <dbReference type="ARBA" id="ARBA00023125"/>
    </source>
</evidence>
<sequence length="257" mass="28271">MPPEPPVSQLERVALVLDALQLEGFLTLTEVSVATGIPCSSAQRLLERMVKLRWLLRVGDRYELGARLFELGSEAIRNHWFYRIVYPHLVELQERTQLIVHLAYLDGGDVVYWEKLSGSMGVRVPTRIGGRQPAYRTALGKALLAAESDRCLEHPAFNSMKRSTPATIIDRDELTREVDRVNNDGVAFDHGEALVDIGCIAANVHAGHASTSDGYTTTAAISICGPLGQIRREMINSVRAAANQITRAAAVNPMIDT</sequence>
<dbReference type="SUPFAM" id="SSF46785">
    <property type="entry name" value="Winged helix' DNA-binding domain"/>
    <property type="match status" value="1"/>
</dbReference>
<accession>A0A5A7S2F8</accession>
<evidence type="ECO:0000313" key="6">
    <source>
        <dbReference type="EMBL" id="KAA0015982.1"/>
    </source>
</evidence>
<keyword evidence="2" id="KW-0238">DNA-binding</keyword>
<dbReference type="Pfam" id="PF01614">
    <property type="entry name" value="IclR_C"/>
    <property type="match status" value="1"/>
</dbReference>
<dbReference type="PANTHER" id="PTHR30136">
    <property type="entry name" value="HELIX-TURN-HELIX TRANSCRIPTIONAL REGULATOR, ICLR FAMILY"/>
    <property type="match status" value="1"/>
</dbReference>
<dbReference type="PROSITE" id="PS51077">
    <property type="entry name" value="HTH_ICLR"/>
    <property type="match status" value="1"/>
</dbReference>
<protein>
    <submittedName>
        <fullName evidence="6">IclR family transcriptional regulator</fullName>
    </submittedName>
</protein>
<dbReference type="AlphaFoldDB" id="A0A5A7S2F8"/>
<dbReference type="GO" id="GO:0045892">
    <property type="term" value="P:negative regulation of DNA-templated transcription"/>
    <property type="evidence" value="ECO:0007669"/>
    <property type="project" value="TreeGrafter"/>
</dbReference>
<comment type="caution">
    <text evidence="6">The sequence shown here is derived from an EMBL/GenBank/DDBJ whole genome shotgun (WGS) entry which is preliminary data.</text>
</comment>
<dbReference type="RefSeq" id="WP_149433342.1">
    <property type="nucleotide sequence ID" value="NZ_VLNY01000032.1"/>
</dbReference>
<dbReference type="EMBL" id="VLNY01000032">
    <property type="protein sequence ID" value="KAA0015982.1"/>
    <property type="molecule type" value="Genomic_DNA"/>
</dbReference>
<dbReference type="InterPro" id="IPR050707">
    <property type="entry name" value="HTH_MetabolicPath_Reg"/>
</dbReference>
<dbReference type="Gene3D" id="3.30.450.40">
    <property type="match status" value="1"/>
</dbReference>
<dbReference type="InterPro" id="IPR036390">
    <property type="entry name" value="WH_DNA-bd_sf"/>
</dbReference>
<dbReference type="SMART" id="SM00346">
    <property type="entry name" value="HTH_ICLR"/>
    <property type="match status" value="1"/>
</dbReference>
<organism evidence="6 7">
    <name type="scientific">Antrihabitans cavernicola</name>
    <dbReference type="NCBI Taxonomy" id="2495913"/>
    <lineage>
        <taxon>Bacteria</taxon>
        <taxon>Bacillati</taxon>
        <taxon>Actinomycetota</taxon>
        <taxon>Actinomycetes</taxon>
        <taxon>Mycobacteriales</taxon>
        <taxon>Nocardiaceae</taxon>
        <taxon>Antrihabitans</taxon>
    </lineage>
</organism>
<evidence type="ECO:0000259" key="4">
    <source>
        <dbReference type="PROSITE" id="PS51077"/>
    </source>
</evidence>
<feature type="domain" description="IclR-ED" evidence="5">
    <location>
        <begin position="67"/>
        <end position="251"/>
    </location>
</feature>
<reference evidence="6 7" key="1">
    <citation type="submission" date="2019-07" db="EMBL/GenBank/DDBJ databases">
        <title>Rhodococcus cavernicolus sp. nov., isolated from a cave.</title>
        <authorList>
            <person name="Lee S.D."/>
        </authorList>
    </citation>
    <scope>NUCLEOTIDE SEQUENCE [LARGE SCALE GENOMIC DNA]</scope>
    <source>
        <strain evidence="6 7">C1-24</strain>
    </source>
</reference>
<name>A0A5A7S2F8_9NOCA</name>
<dbReference type="Pfam" id="PF09339">
    <property type="entry name" value="HTH_IclR"/>
    <property type="match status" value="1"/>
</dbReference>
<dbReference type="InterPro" id="IPR014757">
    <property type="entry name" value="Tscrpt_reg_IclR_C"/>
</dbReference>
<keyword evidence="1" id="KW-0805">Transcription regulation</keyword>
<dbReference type="Gene3D" id="1.10.10.10">
    <property type="entry name" value="Winged helix-like DNA-binding domain superfamily/Winged helix DNA-binding domain"/>
    <property type="match status" value="1"/>
</dbReference>